<comment type="caution">
    <text evidence="2">The sequence shown here is derived from an EMBL/GenBank/DDBJ whole genome shotgun (WGS) entry which is preliminary data.</text>
</comment>
<proteinExistence type="predicted"/>
<accession>X6ND52</accession>
<dbReference type="InterPro" id="IPR038765">
    <property type="entry name" value="Papain-like_cys_pep_sf"/>
</dbReference>
<dbReference type="Gene3D" id="1.20.1300.20">
    <property type="entry name" value="Peptidase C65 Otubain, subdomain 2"/>
    <property type="match status" value="1"/>
</dbReference>
<dbReference type="SUPFAM" id="SSF54001">
    <property type="entry name" value="Cysteine proteinases"/>
    <property type="match status" value="1"/>
</dbReference>
<dbReference type="PANTHER" id="PTHR12931:SF15">
    <property type="entry name" value="UBIQUITIN THIOESTERASE OTUBAIN-LIKE"/>
    <property type="match status" value="1"/>
</dbReference>
<dbReference type="EMBL" id="ASPP01009638">
    <property type="protein sequence ID" value="ETO23871.1"/>
    <property type="molecule type" value="Genomic_DNA"/>
</dbReference>
<dbReference type="Pfam" id="PF10275">
    <property type="entry name" value="Peptidase_C65"/>
    <property type="match status" value="1"/>
</dbReference>
<dbReference type="GO" id="GO:0005634">
    <property type="term" value="C:nucleus"/>
    <property type="evidence" value="ECO:0007669"/>
    <property type="project" value="TreeGrafter"/>
</dbReference>
<reference evidence="2 3" key="1">
    <citation type="journal article" date="2013" name="Curr. Biol.">
        <title>The Genome of the Foraminiferan Reticulomyxa filosa.</title>
        <authorList>
            <person name="Glockner G."/>
            <person name="Hulsmann N."/>
            <person name="Schleicher M."/>
            <person name="Noegel A.A."/>
            <person name="Eichinger L."/>
            <person name="Gallinger C."/>
            <person name="Pawlowski J."/>
            <person name="Sierra R."/>
            <person name="Euteneuer U."/>
            <person name="Pillet L."/>
            <person name="Moustafa A."/>
            <person name="Platzer M."/>
            <person name="Groth M."/>
            <person name="Szafranski K."/>
            <person name="Schliwa M."/>
        </authorList>
    </citation>
    <scope>NUCLEOTIDE SEQUENCE [LARGE SCALE GENOMIC DNA]</scope>
</reference>
<dbReference type="OrthoDB" id="18915at2759"/>
<dbReference type="CDD" id="cd22749">
    <property type="entry name" value="Otubain_C65"/>
    <property type="match status" value="1"/>
</dbReference>
<feature type="non-terminal residue" evidence="2">
    <location>
        <position position="188"/>
    </location>
</feature>
<gene>
    <name evidence="2" type="ORF">RFI_13297</name>
</gene>
<feature type="compositionally biased region" description="Basic and acidic residues" evidence="1">
    <location>
        <begin position="9"/>
        <end position="33"/>
    </location>
</feature>
<dbReference type="PANTHER" id="PTHR12931">
    <property type="entry name" value="UBIQUITIN THIOLESTERASE PROTEIN OTUB"/>
    <property type="match status" value="1"/>
</dbReference>
<protein>
    <submittedName>
        <fullName evidence="2">Uncharacterized protein</fullName>
    </submittedName>
</protein>
<dbReference type="GO" id="GO:0004843">
    <property type="term" value="F:cysteine-type deubiquitinase activity"/>
    <property type="evidence" value="ECO:0007669"/>
    <property type="project" value="TreeGrafter"/>
</dbReference>
<dbReference type="GO" id="GO:0071108">
    <property type="term" value="P:protein K48-linked deubiquitination"/>
    <property type="evidence" value="ECO:0007669"/>
    <property type="project" value="TreeGrafter"/>
</dbReference>
<evidence type="ECO:0000256" key="1">
    <source>
        <dbReference type="SAM" id="MobiDB-lite"/>
    </source>
</evidence>
<dbReference type="AlphaFoldDB" id="X6ND52"/>
<dbReference type="Proteomes" id="UP000023152">
    <property type="component" value="Unassembled WGS sequence"/>
</dbReference>
<organism evidence="2 3">
    <name type="scientific">Reticulomyxa filosa</name>
    <dbReference type="NCBI Taxonomy" id="46433"/>
    <lineage>
        <taxon>Eukaryota</taxon>
        <taxon>Sar</taxon>
        <taxon>Rhizaria</taxon>
        <taxon>Retaria</taxon>
        <taxon>Foraminifera</taxon>
        <taxon>Monothalamids</taxon>
        <taxon>Reticulomyxidae</taxon>
        <taxon>Reticulomyxa</taxon>
    </lineage>
</organism>
<evidence type="ECO:0000313" key="3">
    <source>
        <dbReference type="Proteomes" id="UP000023152"/>
    </source>
</evidence>
<dbReference type="InterPro" id="IPR019400">
    <property type="entry name" value="Peptidase_C65_otubain"/>
</dbReference>
<sequence length="188" mass="21741">MSQNVVGNEEEKKEEKKEDPGEEEKKEEVKEEELISEGINEMEIIRDEIKKKQPLVSDPKPLSELLNEFKDHSNYQRQIQWLISDKKHATYRQLRADGNCFYRAFLLGLFETIETTKSEKLLQAVTKSVLSSCDRLLQFGYEQFAIGEFYEAFMDELGFYQSKLTDPDIEVTGGIGVTAVQRLGHDTH</sequence>
<evidence type="ECO:0000313" key="2">
    <source>
        <dbReference type="EMBL" id="ETO23871.1"/>
    </source>
</evidence>
<dbReference type="InterPro" id="IPR042467">
    <property type="entry name" value="Peptidase_C65_otubain_sub2"/>
</dbReference>
<keyword evidence="3" id="KW-1185">Reference proteome</keyword>
<feature type="region of interest" description="Disordered" evidence="1">
    <location>
        <begin position="1"/>
        <end position="34"/>
    </location>
</feature>
<dbReference type="GO" id="GO:0043130">
    <property type="term" value="F:ubiquitin binding"/>
    <property type="evidence" value="ECO:0007669"/>
    <property type="project" value="TreeGrafter"/>
</dbReference>
<name>X6ND52_RETFI</name>